<sequence>MRRSKAQPHADAGQVPQRGRNMRPVDESWMSSSTTSSESGSPPVLELRVSSRSRSRGRQNTQTVLPSSLPTPQPPAQAGPSSAKTPVKDRQSRVVSDTPTSTRSRTSVRSTRSTYARPRVVPPALVRPMLDTHNAMAHAHDAELGNIAERDIDELSEADQSTNSVWERESRTRRIGPEQLITTPYLPSVGSSTSLVQGTSGSRLDVPQFSIGRVDSVSSLNNLAREAPRRRLSRSSSTHSMFEGISRPSVIRRSSRDMLDELLVRSGKTNAAQDGSTLVAAQIASMLANRRITERYAKPIVSKFATYQQQFDPQASAAHHSWTPIDDMPGRILAVDVSESSVFAPHFVSRVEAKIAGTRQRKSAHAHAPQYRYLLDYALSGPPVDKMSAAQVELMPQPENTVPLPTDRPQENDNALHVVTDSTTTLGPNMIPFHFIHALTSAMENALALDHAEVPAMASLLPGVAVSDVPAPESPTRISERDESDEEVDNVHYIDNHSMRAIACTAQAVSVRRTHTVTRRFADPLSESLDRVAHESGYAALLSSQETPQHERERTQLTPSASFFGLSTHNAPDRRSSAPWPQMRRSSSGLPLSLHARRDTAA</sequence>
<feature type="compositionally biased region" description="Polar residues" evidence="1">
    <location>
        <begin position="59"/>
        <end position="68"/>
    </location>
</feature>
<feature type="region of interest" description="Disordered" evidence="1">
    <location>
        <begin position="544"/>
        <end position="602"/>
    </location>
</feature>
<evidence type="ECO:0000313" key="3">
    <source>
        <dbReference type="Proteomes" id="UP001219933"/>
    </source>
</evidence>
<feature type="compositionally biased region" description="Low complexity" evidence="1">
    <location>
        <begin position="93"/>
        <end position="117"/>
    </location>
</feature>
<keyword evidence="3" id="KW-1185">Reference proteome</keyword>
<feature type="region of interest" description="Disordered" evidence="1">
    <location>
        <begin position="1"/>
        <end position="117"/>
    </location>
</feature>
<reference evidence="2" key="1">
    <citation type="submission" date="2023-03" db="EMBL/GenBank/DDBJ databases">
        <title>Mating type loci evolution in Malassezia.</title>
        <authorList>
            <person name="Coelho M.A."/>
        </authorList>
    </citation>
    <scope>NUCLEOTIDE SEQUENCE</scope>
    <source>
        <strain evidence="2">CBS 11721</strain>
    </source>
</reference>
<evidence type="ECO:0000313" key="2">
    <source>
        <dbReference type="EMBL" id="WFD36119.1"/>
    </source>
</evidence>
<evidence type="ECO:0000256" key="1">
    <source>
        <dbReference type="SAM" id="MobiDB-lite"/>
    </source>
</evidence>
<dbReference type="Proteomes" id="UP001219933">
    <property type="component" value="Chromosome 4"/>
</dbReference>
<protein>
    <submittedName>
        <fullName evidence="2">Uncharacterized protein</fullName>
    </submittedName>
</protein>
<name>A0AAF0J7V6_9BASI</name>
<feature type="region of interest" description="Disordered" evidence="1">
    <location>
        <begin position="468"/>
        <end position="487"/>
    </location>
</feature>
<dbReference type="EMBL" id="CP119880">
    <property type="protein sequence ID" value="WFD36119.1"/>
    <property type="molecule type" value="Genomic_DNA"/>
</dbReference>
<gene>
    <name evidence="2" type="ORF">MCUN1_002990</name>
</gene>
<organism evidence="2 3">
    <name type="scientific">Malassezia cuniculi</name>
    <dbReference type="NCBI Taxonomy" id="948313"/>
    <lineage>
        <taxon>Eukaryota</taxon>
        <taxon>Fungi</taxon>
        <taxon>Dikarya</taxon>
        <taxon>Basidiomycota</taxon>
        <taxon>Ustilaginomycotina</taxon>
        <taxon>Malasseziomycetes</taxon>
        <taxon>Malasseziales</taxon>
        <taxon>Malasseziaceae</taxon>
        <taxon>Malassezia</taxon>
    </lineage>
</organism>
<proteinExistence type="predicted"/>
<feature type="compositionally biased region" description="Polar residues" evidence="1">
    <location>
        <begin position="556"/>
        <end position="570"/>
    </location>
</feature>
<feature type="compositionally biased region" description="Low complexity" evidence="1">
    <location>
        <begin position="27"/>
        <end position="41"/>
    </location>
</feature>
<accession>A0AAF0J7V6</accession>
<dbReference type="AlphaFoldDB" id="A0AAF0J7V6"/>